<sequence>MVLSFAFRLDLTESGAGHEAQTTLAPVIWFQPLHAIGQGLHFAGLISGQLQVRPELCFSLGTRPNTLFSLNYFEPIARINVLCLGFNNTMQDMALILFPLIFHY</sequence>
<protein>
    <submittedName>
        <fullName evidence="1">Uncharacterized protein</fullName>
    </submittedName>
</protein>
<gene>
    <name evidence="1" type="ORF">PGT21_004817</name>
</gene>
<organism evidence="1 2">
    <name type="scientific">Puccinia graminis f. sp. tritici</name>
    <dbReference type="NCBI Taxonomy" id="56615"/>
    <lineage>
        <taxon>Eukaryota</taxon>
        <taxon>Fungi</taxon>
        <taxon>Dikarya</taxon>
        <taxon>Basidiomycota</taxon>
        <taxon>Pucciniomycotina</taxon>
        <taxon>Pucciniomycetes</taxon>
        <taxon>Pucciniales</taxon>
        <taxon>Pucciniaceae</taxon>
        <taxon>Puccinia</taxon>
    </lineage>
</organism>
<name>A0A5B0QVN0_PUCGR</name>
<accession>A0A5B0QVN0</accession>
<dbReference type="Proteomes" id="UP000324748">
    <property type="component" value="Unassembled WGS sequence"/>
</dbReference>
<reference evidence="1 2" key="1">
    <citation type="submission" date="2019-05" db="EMBL/GenBank/DDBJ databases">
        <title>Emergence of the Ug99 lineage of the wheat stem rust pathogen through somatic hybridization.</title>
        <authorList>
            <person name="Li F."/>
            <person name="Upadhyaya N.M."/>
            <person name="Sperschneider J."/>
            <person name="Matny O."/>
            <person name="Nguyen-Phuc H."/>
            <person name="Mago R."/>
            <person name="Raley C."/>
            <person name="Miller M.E."/>
            <person name="Silverstein K.A.T."/>
            <person name="Henningsen E."/>
            <person name="Hirsch C.D."/>
            <person name="Visser B."/>
            <person name="Pretorius Z.A."/>
            <person name="Steffenson B.J."/>
            <person name="Schwessinger B."/>
            <person name="Dodds P.N."/>
            <person name="Figueroa M."/>
        </authorList>
    </citation>
    <scope>NUCLEOTIDE SEQUENCE [LARGE SCALE GENOMIC DNA]</scope>
    <source>
        <strain evidence="1">21-0</strain>
    </source>
</reference>
<dbReference type="AlphaFoldDB" id="A0A5B0QVN0"/>
<evidence type="ECO:0000313" key="2">
    <source>
        <dbReference type="Proteomes" id="UP000324748"/>
    </source>
</evidence>
<comment type="caution">
    <text evidence="1">The sequence shown here is derived from an EMBL/GenBank/DDBJ whole genome shotgun (WGS) entry which is preliminary data.</text>
</comment>
<keyword evidence="2" id="KW-1185">Reference proteome</keyword>
<evidence type="ECO:0000313" key="1">
    <source>
        <dbReference type="EMBL" id="KAA1117362.1"/>
    </source>
</evidence>
<dbReference type="EMBL" id="VSWC01000002">
    <property type="protein sequence ID" value="KAA1117362.1"/>
    <property type="molecule type" value="Genomic_DNA"/>
</dbReference>
<proteinExistence type="predicted"/>